<dbReference type="RefSeq" id="XP_001230131.1">
    <property type="nucleotide sequence ID" value="XM_001230130.1"/>
</dbReference>
<dbReference type="EMBL" id="CH408030">
    <property type="protein sequence ID" value="EAQ91680.1"/>
    <property type="molecule type" value="Genomic_DNA"/>
</dbReference>
<accession>Q2H839</accession>
<name>Q2H839_CHAGB</name>
<dbReference type="VEuPathDB" id="FungiDB:CHGG_03615"/>
<dbReference type="OrthoDB" id="10277770at2759"/>
<keyword evidence="2" id="KW-1185">Reference proteome</keyword>
<dbReference type="InParanoid" id="Q2H839"/>
<sequence length="81" mass="9134">MKIFVAWATVTQGFTWCNSKRSHRVSLVLLKESRPRVLRRYLLGDIDLSMGLDAQNRRLLARFGSTSAASVVCRGRSDLHG</sequence>
<reference evidence="2" key="1">
    <citation type="journal article" date="2015" name="Genome Announc.">
        <title>Draft genome sequence of the cellulolytic fungus Chaetomium globosum.</title>
        <authorList>
            <person name="Cuomo C.A."/>
            <person name="Untereiner W.A."/>
            <person name="Ma L.-J."/>
            <person name="Grabherr M."/>
            <person name="Birren B.W."/>
        </authorList>
    </citation>
    <scope>NUCLEOTIDE SEQUENCE [LARGE SCALE GENOMIC DNA]</scope>
    <source>
        <strain evidence="2">ATCC 6205 / CBS 148.51 / DSM 1962 / NBRC 6347 / NRRL 1970</strain>
    </source>
</reference>
<organism evidence="1 2">
    <name type="scientific">Chaetomium globosum (strain ATCC 6205 / CBS 148.51 / DSM 1962 / NBRC 6347 / NRRL 1970)</name>
    <name type="common">Soil fungus</name>
    <dbReference type="NCBI Taxonomy" id="306901"/>
    <lineage>
        <taxon>Eukaryota</taxon>
        <taxon>Fungi</taxon>
        <taxon>Dikarya</taxon>
        <taxon>Ascomycota</taxon>
        <taxon>Pezizomycotina</taxon>
        <taxon>Sordariomycetes</taxon>
        <taxon>Sordariomycetidae</taxon>
        <taxon>Sordariales</taxon>
        <taxon>Chaetomiaceae</taxon>
        <taxon>Chaetomium</taxon>
    </lineage>
</organism>
<dbReference type="GeneID" id="4389176"/>
<evidence type="ECO:0000313" key="2">
    <source>
        <dbReference type="Proteomes" id="UP000001056"/>
    </source>
</evidence>
<dbReference type="Proteomes" id="UP000001056">
    <property type="component" value="Unassembled WGS sequence"/>
</dbReference>
<evidence type="ECO:0000313" key="1">
    <source>
        <dbReference type="EMBL" id="EAQ91680.1"/>
    </source>
</evidence>
<dbReference type="HOGENOM" id="CLU_2573666_0_0_1"/>
<proteinExistence type="predicted"/>
<protein>
    <submittedName>
        <fullName evidence="1">Uncharacterized protein</fullName>
    </submittedName>
</protein>
<gene>
    <name evidence="1" type="ORF">CHGG_03615</name>
</gene>
<dbReference type="AlphaFoldDB" id="Q2H839"/>